<accession>A0AAV4LXS9</accession>
<dbReference type="AlphaFoldDB" id="A0AAV4LXS9"/>
<comment type="caution">
    <text evidence="1">The sequence shown here is derived from an EMBL/GenBank/DDBJ whole genome shotgun (WGS) entry which is preliminary data.</text>
</comment>
<protein>
    <submittedName>
        <fullName evidence="1">Uncharacterized protein</fullName>
    </submittedName>
</protein>
<dbReference type="RefSeq" id="XP_067716676.1">
    <property type="nucleotide sequence ID" value="XM_067860575.1"/>
</dbReference>
<sequence>MLQCSRHLCRTLLRRSCWRAARRAFLGVDRPVPDDIEEPAEAIQSTLRTAAGAPLIAPPDCKTAIGSCESCDDVCALFAERRKRLKPGELILLLSRIVELGCRKRHDANPDLCAVWPRTDFCATDLCNLQGKLEVMRLPRRVGDMYTDVISRVDSFSPTQLLYLLRLGAFIRGYHNRLLRSHAERVVTTCVWQLETADLCRSAAVLATRSENVPFAKLIGHVCLSKFLDFDAAQRLLVFRSLSGARHGSTLFLQGCVRHALNPTLFAGKDAVQALVCYARKHSACPPAVFESLLQRCGDLDLSSLGPLELCDLLWVSAKYSASSADLFERCEPHLLRHCAGLPGRSVAMLLWALAESRFQSRDLLGALESAAIAKSPEMSPTNVAVCAHSLSLVKGPGLTRGFCDHVEADVIAHIGHFNGLDLAMLAQAYARLGLGSATLHQCIQESALRYADDLPADCLSKLLWSYGHLVGRESFFAGLQFALLQRVHQFPAHELCRALWAYAVHRFFEPGFWHSCLSLLDVDQVRGNRRCSLLYPALSEVVAARKDLLNTDVLRLMNLTRSMHLEEESSLHCPTTADRIVSTLGSLGISASSAVDFKGFLIDASFDHRGAPHAVLVYTSATAVGSSSRPSGGMVLKSRFLRRHGRRRLLDAEELRHNAVDVHVRRVGHAAQFAPQVPQKVRELRLAFPVLDLEPALYPGAYALQVHVTHGALALAGDNERPQLLVLEAYAAHLLLRFARGRRGSGRAGGVLQLCLCCRVVGAVSRRRLDRAPDGTRVHSSDHLRLAAFCRAAPSRRIGLLHRTAFRPLLRRLVLRHEPVEIRQRVGRMACQIAHNQRRPSEPQAVSLIDCDPPALAPQVEAKRVALQVLADNSVALLARGRHVRQLGAANEAPLFAPDDPCDNQRIRIAVQMSDGRTRASLTPLAPFATTFGFLIVSESSLTAFFSKSNSST</sequence>
<reference evidence="1 2" key="1">
    <citation type="submission" date="2021-06" db="EMBL/GenBank/DDBJ databases">
        <title>Genome sequence of Babesia caballi.</title>
        <authorList>
            <person name="Yamagishi J."/>
            <person name="Kidaka T."/>
            <person name="Ochi A."/>
        </authorList>
    </citation>
    <scope>NUCLEOTIDE SEQUENCE [LARGE SCALE GENOMIC DNA]</scope>
    <source>
        <strain evidence="1">USDA-D6B2</strain>
    </source>
</reference>
<name>A0AAV4LXS9_BABCB</name>
<keyword evidence="2" id="KW-1185">Reference proteome</keyword>
<dbReference type="EMBL" id="BPLF01000003">
    <property type="protein sequence ID" value="GIX64607.1"/>
    <property type="molecule type" value="Genomic_DNA"/>
</dbReference>
<dbReference type="GeneID" id="94196088"/>
<organism evidence="1 2">
    <name type="scientific">Babesia caballi</name>
    <dbReference type="NCBI Taxonomy" id="5871"/>
    <lineage>
        <taxon>Eukaryota</taxon>
        <taxon>Sar</taxon>
        <taxon>Alveolata</taxon>
        <taxon>Apicomplexa</taxon>
        <taxon>Aconoidasida</taxon>
        <taxon>Piroplasmida</taxon>
        <taxon>Babesiidae</taxon>
        <taxon>Babesia</taxon>
    </lineage>
</organism>
<gene>
    <name evidence="1" type="ORF">BcabD6B2_40420</name>
</gene>
<dbReference type="Proteomes" id="UP001497744">
    <property type="component" value="Unassembled WGS sequence"/>
</dbReference>
<proteinExistence type="predicted"/>
<evidence type="ECO:0000313" key="2">
    <source>
        <dbReference type="Proteomes" id="UP001497744"/>
    </source>
</evidence>
<evidence type="ECO:0000313" key="1">
    <source>
        <dbReference type="EMBL" id="GIX64607.1"/>
    </source>
</evidence>